<proteinExistence type="inferred from homology"/>
<keyword evidence="2" id="KW-0597">Phosphoprotein</keyword>
<name>A0A0R3P9R7_ANGCS</name>
<protein>
    <recommendedName>
        <fullName evidence="1">alkaline phosphatase</fullName>
        <ecNumber evidence="1">3.1.3.1</ecNumber>
    </recommendedName>
</protein>
<dbReference type="SUPFAM" id="SSF53649">
    <property type="entry name" value="Alkaline phosphatase-like"/>
    <property type="match status" value="1"/>
</dbReference>
<feature type="active site" description="Phosphoserine intermediate" evidence="3">
    <location>
        <position position="19"/>
    </location>
</feature>
<dbReference type="Proteomes" id="UP000267027">
    <property type="component" value="Unassembled WGS sequence"/>
</dbReference>
<gene>
    <name evidence="6" type="ORF">ACOC_LOCUS188</name>
</gene>
<comment type="cofactor">
    <cofactor evidence="4">
        <name>Mg(2+)</name>
        <dbReference type="ChEBI" id="CHEBI:18420"/>
    </cofactor>
    <text evidence="4">Binds 1 Mg(2+) ion.</text>
</comment>
<evidence type="ECO:0000313" key="6">
    <source>
        <dbReference type="EMBL" id="VDM51773.1"/>
    </source>
</evidence>
<dbReference type="EC" id="3.1.3.1" evidence="1"/>
<dbReference type="Pfam" id="PF00245">
    <property type="entry name" value="Alk_phosphatase"/>
    <property type="match status" value="1"/>
</dbReference>
<dbReference type="PRINTS" id="PR00113">
    <property type="entry name" value="ALKPHPHTASE"/>
</dbReference>
<comment type="similarity">
    <text evidence="5">Belongs to the alkaline phosphatase family.</text>
</comment>
<dbReference type="OrthoDB" id="5818554at2759"/>
<reference evidence="6 7" key="2">
    <citation type="submission" date="2018-11" db="EMBL/GenBank/DDBJ databases">
        <authorList>
            <consortium name="Pathogen Informatics"/>
        </authorList>
    </citation>
    <scope>NUCLEOTIDE SEQUENCE [LARGE SCALE GENOMIC DNA]</scope>
    <source>
        <strain evidence="6 7">Costa Rica</strain>
    </source>
</reference>
<feature type="binding site" evidence="4">
    <location>
        <position position="80"/>
    </location>
    <ligand>
        <name>Mg(2+)</name>
        <dbReference type="ChEBI" id="CHEBI:18420"/>
    </ligand>
</feature>
<keyword evidence="4" id="KW-0460">Magnesium</keyword>
<sequence length="125" mass="13319">MVLTNGIQTSSLSNHVTDSAAGAMALFTGWKVNTGTLGTKPIVKEKCTNVSELHVTDGIVEGILQKGMGVGFVTTTRITHATPAALYAKGVDRNHEFDDATLKAEVKCTHDIAKQLLSYPASEFK</sequence>
<evidence type="ECO:0000256" key="1">
    <source>
        <dbReference type="ARBA" id="ARBA00012647"/>
    </source>
</evidence>
<dbReference type="WBParaSite" id="ACOC_0000018701-mRNA-1">
    <property type="protein sequence ID" value="ACOC_0000018701-mRNA-1"/>
    <property type="gene ID" value="ACOC_0000018701"/>
</dbReference>
<dbReference type="STRING" id="334426.A0A0R3P9R7"/>
<evidence type="ECO:0000256" key="4">
    <source>
        <dbReference type="PIRSR" id="PIRSR601952-2"/>
    </source>
</evidence>
<dbReference type="InterPro" id="IPR017850">
    <property type="entry name" value="Alkaline_phosphatase_core_sf"/>
</dbReference>
<evidence type="ECO:0000313" key="7">
    <source>
        <dbReference type="Proteomes" id="UP000267027"/>
    </source>
</evidence>
<evidence type="ECO:0000256" key="5">
    <source>
        <dbReference type="RuleBase" id="RU003946"/>
    </source>
</evidence>
<dbReference type="InterPro" id="IPR001952">
    <property type="entry name" value="Alkaline_phosphatase"/>
</dbReference>
<dbReference type="PANTHER" id="PTHR11596:SF5">
    <property type="entry name" value="ALKALINE PHOSPHATASE"/>
    <property type="match status" value="1"/>
</dbReference>
<keyword evidence="4" id="KW-0479">Metal-binding</keyword>
<dbReference type="GO" id="GO:0046872">
    <property type="term" value="F:metal ion binding"/>
    <property type="evidence" value="ECO:0007669"/>
    <property type="project" value="UniProtKB-KW"/>
</dbReference>
<dbReference type="Gene3D" id="3.40.720.10">
    <property type="entry name" value="Alkaline Phosphatase, subunit A"/>
    <property type="match status" value="1"/>
</dbReference>
<keyword evidence="7" id="KW-1185">Reference proteome</keyword>
<evidence type="ECO:0000256" key="2">
    <source>
        <dbReference type="ARBA" id="ARBA00022553"/>
    </source>
</evidence>
<evidence type="ECO:0000256" key="3">
    <source>
        <dbReference type="PIRSR" id="PIRSR601952-1"/>
    </source>
</evidence>
<accession>A0A0R3P9R7</accession>
<reference evidence="8" key="1">
    <citation type="submission" date="2017-02" db="UniProtKB">
        <authorList>
            <consortium name="WormBaseParasite"/>
        </authorList>
    </citation>
    <scope>IDENTIFICATION</scope>
</reference>
<evidence type="ECO:0000313" key="8">
    <source>
        <dbReference type="WBParaSite" id="ACOC_0000018701-mRNA-1"/>
    </source>
</evidence>
<dbReference type="OMA" id="CTHDIAK"/>
<dbReference type="PANTHER" id="PTHR11596">
    <property type="entry name" value="ALKALINE PHOSPHATASE"/>
    <property type="match status" value="1"/>
</dbReference>
<dbReference type="EMBL" id="UYYA01000015">
    <property type="protein sequence ID" value="VDM51773.1"/>
    <property type="molecule type" value="Genomic_DNA"/>
</dbReference>
<feature type="binding site" evidence="4">
    <location>
        <position position="82"/>
    </location>
    <ligand>
        <name>Mg(2+)</name>
        <dbReference type="ChEBI" id="CHEBI:18420"/>
    </ligand>
</feature>
<organism evidence="8">
    <name type="scientific">Angiostrongylus costaricensis</name>
    <name type="common">Nematode worm</name>
    <dbReference type="NCBI Taxonomy" id="334426"/>
    <lineage>
        <taxon>Eukaryota</taxon>
        <taxon>Metazoa</taxon>
        <taxon>Ecdysozoa</taxon>
        <taxon>Nematoda</taxon>
        <taxon>Chromadorea</taxon>
        <taxon>Rhabditida</taxon>
        <taxon>Rhabditina</taxon>
        <taxon>Rhabditomorpha</taxon>
        <taxon>Strongyloidea</taxon>
        <taxon>Metastrongylidae</taxon>
        <taxon>Angiostrongylus</taxon>
    </lineage>
</organism>
<dbReference type="AlphaFoldDB" id="A0A0R3P9R7"/>
<dbReference type="GO" id="GO:0004035">
    <property type="term" value="F:alkaline phosphatase activity"/>
    <property type="evidence" value="ECO:0007669"/>
    <property type="project" value="UniProtKB-EC"/>
</dbReference>